<dbReference type="OrthoDB" id="9806195at2"/>
<evidence type="ECO:0000313" key="2">
    <source>
        <dbReference type="EMBL" id="RKQ95945.1"/>
    </source>
</evidence>
<feature type="transmembrane region" description="Helical" evidence="1">
    <location>
        <begin position="14"/>
        <end position="36"/>
    </location>
</feature>
<dbReference type="Proteomes" id="UP000273675">
    <property type="component" value="Unassembled WGS sequence"/>
</dbReference>
<evidence type="ECO:0000313" key="3">
    <source>
        <dbReference type="Proteomes" id="UP000273675"/>
    </source>
</evidence>
<dbReference type="InterPro" id="IPR005625">
    <property type="entry name" value="PepSY-ass_TM"/>
</dbReference>
<protein>
    <submittedName>
        <fullName evidence="2">PepSY-associated transmembrane protein</fullName>
    </submittedName>
</protein>
<dbReference type="PANTHER" id="PTHR34219">
    <property type="entry name" value="IRON-REGULATED INNER MEMBRANE PROTEIN-RELATED"/>
    <property type="match status" value="1"/>
</dbReference>
<gene>
    <name evidence="2" type="ORF">C7435_2190</name>
</gene>
<name>A0A495D2D6_9PROT</name>
<comment type="caution">
    <text evidence="2">The sequence shown here is derived from an EMBL/GenBank/DDBJ whole genome shotgun (WGS) entry which is preliminary data.</text>
</comment>
<accession>A0A495D2D6</accession>
<dbReference type="AlphaFoldDB" id="A0A495D2D6"/>
<dbReference type="EMBL" id="RBIM01000005">
    <property type="protein sequence ID" value="RKQ95945.1"/>
    <property type="molecule type" value="Genomic_DNA"/>
</dbReference>
<organism evidence="2 3">
    <name type="scientific">Maricaulis maris</name>
    <dbReference type="NCBI Taxonomy" id="74318"/>
    <lineage>
        <taxon>Bacteria</taxon>
        <taxon>Pseudomonadati</taxon>
        <taxon>Pseudomonadota</taxon>
        <taxon>Alphaproteobacteria</taxon>
        <taxon>Maricaulales</taxon>
        <taxon>Maricaulaceae</taxon>
        <taxon>Maricaulis</taxon>
    </lineage>
</organism>
<proteinExistence type="predicted"/>
<keyword evidence="1" id="KW-1133">Transmembrane helix</keyword>
<keyword evidence="1" id="KW-0472">Membrane</keyword>
<reference evidence="2 3" key="1">
    <citation type="submission" date="2018-10" db="EMBL/GenBank/DDBJ databases">
        <title>Genomic Encyclopedia of Type Strains, Phase IV (KMG-IV): sequencing the most valuable type-strain genomes for metagenomic binning, comparative biology and taxonomic classification.</title>
        <authorList>
            <person name="Goeker M."/>
        </authorList>
    </citation>
    <scope>NUCLEOTIDE SEQUENCE [LARGE SCALE GENOMIC DNA]</scope>
    <source>
        <strain evidence="2 3">DSM 4734</strain>
    </source>
</reference>
<sequence length="240" mass="26987">MTVLLRWTLRIHKWLALVVGIQIVLWIAGGVVMSALPLDRVRGEHNIAEFTAPALDVSGVLPVQAALSDLAIGGALEAIDLRVWQGRVVYCVTELSGASVLVDAETGERLTPISREMAIEIASADHADRPEIAAVRFFDEPSWEYRRSGSAWRIDFADGEGTRIYVSPETGMVTARRNDTWRVFDFFWMLHIMDYEERENFNNPLLITASVFALVTVLAGLLLLVLRLQRLVRMELAKRR</sequence>
<dbReference type="RefSeq" id="WP_121211483.1">
    <property type="nucleotide sequence ID" value="NZ_AP027270.1"/>
</dbReference>
<dbReference type="PANTHER" id="PTHR34219:SF6">
    <property type="entry name" value="BLR3280 PROTEIN"/>
    <property type="match status" value="1"/>
</dbReference>
<evidence type="ECO:0000256" key="1">
    <source>
        <dbReference type="SAM" id="Phobius"/>
    </source>
</evidence>
<dbReference type="Pfam" id="PF03929">
    <property type="entry name" value="PepSY_TM"/>
    <property type="match status" value="1"/>
</dbReference>
<keyword evidence="1 2" id="KW-0812">Transmembrane</keyword>
<feature type="transmembrane region" description="Helical" evidence="1">
    <location>
        <begin position="205"/>
        <end position="226"/>
    </location>
</feature>